<dbReference type="AlphaFoldDB" id="A0A0R3CFB6"/>
<feature type="domain" description="FAD-dependent oxidoreductase 2 FAD-binding" evidence="3">
    <location>
        <begin position="6"/>
        <end position="533"/>
    </location>
</feature>
<evidence type="ECO:0000313" key="5">
    <source>
        <dbReference type="Proteomes" id="UP000051380"/>
    </source>
</evidence>
<name>A0A0R3CFB6_9BRAD</name>
<dbReference type="InterPro" id="IPR036188">
    <property type="entry name" value="FAD/NAD-bd_sf"/>
</dbReference>
<dbReference type="GO" id="GO:0016627">
    <property type="term" value="F:oxidoreductase activity, acting on the CH-CH group of donors"/>
    <property type="evidence" value="ECO:0007669"/>
    <property type="project" value="InterPro"/>
</dbReference>
<dbReference type="SUPFAM" id="SSF51905">
    <property type="entry name" value="FAD/NAD(P)-binding domain"/>
    <property type="match status" value="1"/>
</dbReference>
<dbReference type="Pfam" id="PF00890">
    <property type="entry name" value="FAD_binding_2"/>
    <property type="match status" value="1"/>
</dbReference>
<reference evidence="4 5" key="1">
    <citation type="submission" date="2015-09" db="EMBL/GenBank/DDBJ databases">
        <title>Draft Genome Sequence of the Strain BR 3267 (Bradyrhizobium yuanmingense) recommended as inoculant for cowpea in Brazil.</title>
        <authorList>
            <person name="Simoes-Araujo J.L."/>
            <person name="Zilli J.E."/>
        </authorList>
    </citation>
    <scope>NUCLEOTIDE SEQUENCE [LARGE SCALE GENOMIC DNA]</scope>
    <source>
        <strain evidence="4 5">BR3267</strain>
    </source>
</reference>
<evidence type="ECO:0000259" key="3">
    <source>
        <dbReference type="Pfam" id="PF00890"/>
    </source>
</evidence>
<evidence type="ECO:0000256" key="1">
    <source>
        <dbReference type="ARBA" id="ARBA00022630"/>
    </source>
</evidence>
<dbReference type="Proteomes" id="UP000051380">
    <property type="component" value="Unassembled WGS sequence"/>
</dbReference>
<dbReference type="InterPro" id="IPR014614">
    <property type="entry name" value="KsdD_DH"/>
</dbReference>
<comment type="caution">
    <text evidence="4">The sequence shown here is derived from an EMBL/GenBank/DDBJ whole genome shotgun (WGS) entry which is preliminary data.</text>
</comment>
<keyword evidence="1" id="KW-0285">Flavoprotein</keyword>
<dbReference type="InterPro" id="IPR003953">
    <property type="entry name" value="FAD-dep_OxRdtase_2_FAD-bd"/>
</dbReference>
<dbReference type="NCBIfam" id="NF009472">
    <property type="entry name" value="PRK12834.1"/>
    <property type="match status" value="1"/>
</dbReference>
<dbReference type="OrthoDB" id="9813348at2"/>
<dbReference type="Gene3D" id="3.50.50.60">
    <property type="entry name" value="FAD/NAD(P)-binding domain"/>
    <property type="match status" value="2"/>
</dbReference>
<dbReference type="PANTHER" id="PTHR43260:SF1">
    <property type="entry name" value="KSDD-LIKE STEROID DEHYDROGENASE RV0785"/>
    <property type="match status" value="1"/>
</dbReference>
<evidence type="ECO:0000256" key="2">
    <source>
        <dbReference type="ARBA" id="ARBA00023002"/>
    </source>
</evidence>
<gene>
    <name evidence="4" type="ORF">AOQ72_18030</name>
</gene>
<evidence type="ECO:0000313" key="4">
    <source>
        <dbReference type="EMBL" id="KRP96232.1"/>
    </source>
</evidence>
<dbReference type="PANTHER" id="PTHR43260">
    <property type="entry name" value="3-KETOSTEROID-DELTA-1-DEHYDROGENASE"/>
    <property type="match status" value="1"/>
</dbReference>
<accession>A0A0R3CFB6</accession>
<dbReference type="RefSeq" id="WP_057027508.1">
    <property type="nucleotide sequence ID" value="NZ_LJYF01000026.1"/>
</dbReference>
<protein>
    <submittedName>
        <fullName evidence="4">FAD-binding dehydrogenase</fullName>
    </submittedName>
</protein>
<proteinExistence type="predicted"/>
<dbReference type="STRING" id="108015.GA0061099_1006393"/>
<keyword evidence="2" id="KW-0560">Oxidoreductase</keyword>
<sequence>MVQETDVIVVGAGLSGLVAATEIADAGKRVMVVDQEGEQSLGGQAFWSFGGLFLVDSPEQRRLGIKDSYELAMQDWLGTAGFDRDEDFWPRQWAEAYVAFAAGEKRGWLRAMGHRFFPVVGWAERGGYDAMGHGNSVPRFHVTWGTGPGIVEPFERRAREAMKTGRLIFRFRHRVDALSVTNGTVDGVSGVVLAPDDAERGKSSSRNVVGDFALKAQAVIVASGGIGGNHELVRQNWPERLGEPPKFMISGVPEHVDGRMIGITEKTGARLINRDRMWHYVEGIQNWNPIWPRHGIRILPGPSSMWFDATGTRLPAPLFPGSDTLGQLKYITSTGYDYSWFILTQSIIKKEFALSGSEQNPDLTGKSWRMTLRRATNKGAPAPVEAFKSHGVDFIVRDKLDELVAAMNKLAGSDLLKLEHIRMQIEARDREIANPYVKDAQVMNIHNARRYIGDKLIRTASPHRILDPAHGPLIAVKLNILTRKTLGGFETDLDSRVFGEEGRVIPGLYAVGEAAGFGGGGVHGYRSLEGTFLGGCLFSGRNAGRAAAKAVG</sequence>
<dbReference type="PIRSF" id="PIRSF036654">
    <property type="entry name" value="UCP036654"/>
    <property type="match status" value="1"/>
</dbReference>
<dbReference type="EMBL" id="LJYF01000026">
    <property type="protein sequence ID" value="KRP96232.1"/>
    <property type="molecule type" value="Genomic_DNA"/>
</dbReference>
<organism evidence="4 5">
    <name type="scientific">Bradyrhizobium yuanmingense</name>
    <dbReference type="NCBI Taxonomy" id="108015"/>
    <lineage>
        <taxon>Bacteria</taxon>
        <taxon>Pseudomonadati</taxon>
        <taxon>Pseudomonadota</taxon>
        <taxon>Alphaproteobacteria</taxon>
        <taxon>Hyphomicrobiales</taxon>
        <taxon>Nitrobacteraceae</taxon>
        <taxon>Bradyrhizobium</taxon>
    </lineage>
</organism>